<gene>
    <name evidence="2" type="ORF">GCM10023161_39930</name>
</gene>
<name>A0ABP8F260_9MYCO</name>
<accession>A0ABP8F260</accession>
<dbReference type="RefSeq" id="WP_264044557.1">
    <property type="nucleotide sequence ID" value="NZ_BAABGF010000043.1"/>
</dbReference>
<dbReference type="NCBIfam" id="NF040653">
    <property type="entry name" value="Rv1535_dom"/>
    <property type="match status" value="1"/>
</dbReference>
<organism evidence="2 3">
    <name type="scientific">Mycobacterium paraffinicum</name>
    <dbReference type="NCBI Taxonomy" id="53378"/>
    <lineage>
        <taxon>Bacteria</taxon>
        <taxon>Bacillati</taxon>
        <taxon>Actinomycetota</taxon>
        <taxon>Actinomycetes</taxon>
        <taxon>Mycobacteriales</taxon>
        <taxon>Mycobacteriaceae</taxon>
        <taxon>Mycobacterium</taxon>
    </lineage>
</organism>
<comment type="caution">
    <text evidence="2">The sequence shown here is derived from an EMBL/GenBank/DDBJ whole genome shotgun (WGS) entry which is preliminary data.</text>
</comment>
<evidence type="ECO:0000256" key="1">
    <source>
        <dbReference type="SAM" id="MobiDB-lite"/>
    </source>
</evidence>
<keyword evidence="3" id="KW-1185">Reference proteome</keyword>
<protein>
    <submittedName>
        <fullName evidence="2">Rv1535 family protein</fullName>
    </submittedName>
</protein>
<evidence type="ECO:0000313" key="2">
    <source>
        <dbReference type="EMBL" id="GAA4292548.1"/>
    </source>
</evidence>
<reference evidence="3" key="1">
    <citation type="journal article" date="2019" name="Int. J. Syst. Evol. Microbiol.">
        <title>The Global Catalogue of Microorganisms (GCM) 10K type strain sequencing project: providing services to taxonomists for standard genome sequencing and annotation.</title>
        <authorList>
            <consortium name="The Broad Institute Genomics Platform"/>
            <consortium name="The Broad Institute Genome Sequencing Center for Infectious Disease"/>
            <person name="Wu L."/>
            <person name="Ma J."/>
        </authorList>
    </citation>
    <scope>NUCLEOTIDE SEQUENCE [LARGE SCALE GENOMIC DNA]</scope>
    <source>
        <strain evidence="3">JCM 17782</strain>
    </source>
</reference>
<feature type="region of interest" description="Disordered" evidence="1">
    <location>
        <begin position="17"/>
        <end position="38"/>
    </location>
</feature>
<sequence length="70" mass="7490">MTAVLFDDVMTASPAPGLTLAPAPRPAAKRHRAPIASGDPMVDTATRLLSIPLRHMYAALWRVGVIEVRA</sequence>
<dbReference type="EMBL" id="BAABGF010000043">
    <property type="protein sequence ID" value="GAA4292548.1"/>
    <property type="molecule type" value="Genomic_DNA"/>
</dbReference>
<dbReference type="Proteomes" id="UP001501417">
    <property type="component" value="Unassembled WGS sequence"/>
</dbReference>
<evidence type="ECO:0000313" key="3">
    <source>
        <dbReference type="Proteomes" id="UP001501417"/>
    </source>
</evidence>
<dbReference type="NCBIfam" id="NF040652">
    <property type="entry name" value="Mbox_reg_Rv1535"/>
    <property type="match status" value="1"/>
</dbReference>
<proteinExistence type="predicted"/>